<dbReference type="PROSITE" id="PS50928">
    <property type="entry name" value="ABC_TM1"/>
    <property type="match status" value="1"/>
</dbReference>
<feature type="transmembrane region" description="Helical" evidence="7">
    <location>
        <begin position="123"/>
        <end position="146"/>
    </location>
</feature>
<keyword evidence="4 7" id="KW-0812">Transmembrane</keyword>
<evidence type="ECO:0000256" key="7">
    <source>
        <dbReference type="RuleBase" id="RU363032"/>
    </source>
</evidence>
<dbReference type="InterPro" id="IPR045621">
    <property type="entry name" value="BPD_transp_1_N"/>
</dbReference>
<dbReference type="Pfam" id="PF00528">
    <property type="entry name" value="BPD_transp_1"/>
    <property type="match status" value="1"/>
</dbReference>
<keyword evidence="2 7" id="KW-0813">Transport</keyword>
<feature type="domain" description="ABC transmembrane type-1" evidence="8">
    <location>
        <begin position="119"/>
        <end position="323"/>
    </location>
</feature>
<dbReference type="GO" id="GO:0005886">
    <property type="term" value="C:plasma membrane"/>
    <property type="evidence" value="ECO:0007669"/>
    <property type="project" value="UniProtKB-SubCell"/>
</dbReference>
<evidence type="ECO:0000256" key="3">
    <source>
        <dbReference type="ARBA" id="ARBA00022475"/>
    </source>
</evidence>
<evidence type="ECO:0000259" key="8">
    <source>
        <dbReference type="PROSITE" id="PS50928"/>
    </source>
</evidence>
<dbReference type="CDD" id="cd06261">
    <property type="entry name" value="TM_PBP2"/>
    <property type="match status" value="1"/>
</dbReference>
<protein>
    <submittedName>
        <fullName evidence="9">Peptide/nickel transport system permease protein</fullName>
    </submittedName>
</protein>
<accession>A0A561R8Y5</accession>
<dbReference type="PANTHER" id="PTHR43163">
    <property type="entry name" value="DIPEPTIDE TRANSPORT SYSTEM PERMEASE PROTEIN DPPB-RELATED"/>
    <property type="match status" value="1"/>
</dbReference>
<name>A0A561R8Y5_9HYPH</name>
<evidence type="ECO:0000313" key="10">
    <source>
        <dbReference type="Proteomes" id="UP000320653"/>
    </source>
</evidence>
<evidence type="ECO:0000256" key="5">
    <source>
        <dbReference type="ARBA" id="ARBA00022989"/>
    </source>
</evidence>
<dbReference type="InterPro" id="IPR035906">
    <property type="entry name" value="MetI-like_sf"/>
</dbReference>
<comment type="caution">
    <text evidence="9">The sequence shown here is derived from an EMBL/GenBank/DDBJ whole genome shotgun (WGS) entry which is preliminary data.</text>
</comment>
<evidence type="ECO:0000256" key="2">
    <source>
        <dbReference type="ARBA" id="ARBA00022448"/>
    </source>
</evidence>
<dbReference type="PANTHER" id="PTHR43163:SF3">
    <property type="entry name" value="PEPTIDE ABC TRANSPORTER PERMEASE PROTEIN"/>
    <property type="match status" value="1"/>
</dbReference>
<evidence type="ECO:0000313" key="9">
    <source>
        <dbReference type="EMBL" id="TWF59092.1"/>
    </source>
</evidence>
<dbReference type="Gene3D" id="1.10.3720.10">
    <property type="entry name" value="MetI-like"/>
    <property type="match status" value="1"/>
</dbReference>
<sequence length="337" mass="36363">MLNFALRRLSQLLLTAIVSSFLLFVVTEFSPGTVSRQILGPYALPNQVAQLDEKLGLSQSLPRRYLNWVSVLVGLKANPLGDPALGLDLHDSRGERYFGNFGYSLMFKQPVRDVLGEPLRNSALLGAVAMIFIVPLSLLIGILAGANAGTRLDWSISSLCLIITAIPEYAAGVILLTVFVSYLGWLPGTSPLLASEQWSVASQLVLPVTVLALATVGYVARIVRASMAETMTKPFVRTALLKGLSKRQIVTRHVIRNGMIPPLTVLLLQLNWMVGGVVVCESIFAYPGVGRLLLQAGLFGDLALVQTITLLSLAMAGVTQLVADISYVALNPRVRLT</sequence>
<reference evidence="9 10" key="1">
    <citation type="submission" date="2019-06" db="EMBL/GenBank/DDBJ databases">
        <title>Sorghum-associated microbial communities from plants grown in Nebraska, USA.</title>
        <authorList>
            <person name="Schachtman D."/>
        </authorList>
    </citation>
    <scope>NUCLEOTIDE SEQUENCE [LARGE SCALE GENOMIC DNA]</scope>
    <source>
        <strain evidence="9 10">1225</strain>
    </source>
</reference>
<feature type="transmembrane region" description="Helical" evidence="7">
    <location>
        <begin position="308"/>
        <end position="330"/>
    </location>
</feature>
<organism evidence="9 10">
    <name type="scientific">Neorhizobium alkalisoli</name>
    <dbReference type="NCBI Taxonomy" id="528178"/>
    <lineage>
        <taxon>Bacteria</taxon>
        <taxon>Pseudomonadati</taxon>
        <taxon>Pseudomonadota</taxon>
        <taxon>Alphaproteobacteria</taxon>
        <taxon>Hyphomicrobiales</taxon>
        <taxon>Rhizobiaceae</taxon>
        <taxon>Rhizobium/Agrobacterium group</taxon>
        <taxon>Neorhizobium</taxon>
    </lineage>
</organism>
<gene>
    <name evidence="9" type="ORF">FHW37_101898</name>
</gene>
<feature type="transmembrane region" description="Helical" evidence="7">
    <location>
        <begin position="265"/>
        <end position="288"/>
    </location>
</feature>
<keyword evidence="3" id="KW-1003">Cell membrane</keyword>
<feature type="transmembrane region" description="Helical" evidence="7">
    <location>
        <begin position="158"/>
        <end position="184"/>
    </location>
</feature>
<dbReference type="Pfam" id="PF19300">
    <property type="entry name" value="BPD_transp_1_N"/>
    <property type="match status" value="1"/>
</dbReference>
<dbReference type="EMBL" id="VIWP01000001">
    <property type="protein sequence ID" value="TWF59092.1"/>
    <property type="molecule type" value="Genomic_DNA"/>
</dbReference>
<keyword evidence="10" id="KW-1185">Reference proteome</keyword>
<comment type="similarity">
    <text evidence="7">Belongs to the binding-protein-dependent transport system permease family.</text>
</comment>
<dbReference type="SUPFAM" id="SSF161098">
    <property type="entry name" value="MetI-like"/>
    <property type="match status" value="1"/>
</dbReference>
<comment type="subcellular location">
    <subcellularLocation>
        <location evidence="1 7">Cell membrane</location>
        <topology evidence="1 7">Multi-pass membrane protein</topology>
    </subcellularLocation>
</comment>
<dbReference type="GO" id="GO:0071916">
    <property type="term" value="F:dipeptide transmembrane transporter activity"/>
    <property type="evidence" value="ECO:0007669"/>
    <property type="project" value="TreeGrafter"/>
</dbReference>
<dbReference type="OrthoDB" id="9807402at2"/>
<dbReference type="AlphaFoldDB" id="A0A561R8Y5"/>
<dbReference type="InterPro" id="IPR000515">
    <property type="entry name" value="MetI-like"/>
</dbReference>
<keyword evidence="5 7" id="KW-1133">Transmembrane helix</keyword>
<feature type="transmembrane region" description="Helical" evidence="7">
    <location>
        <begin position="204"/>
        <end position="223"/>
    </location>
</feature>
<evidence type="ECO:0000256" key="4">
    <source>
        <dbReference type="ARBA" id="ARBA00022692"/>
    </source>
</evidence>
<dbReference type="Proteomes" id="UP000320653">
    <property type="component" value="Unassembled WGS sequence"/>
</dbReference>
<evidence type="ECO:0000256" key="6">
    <source>
        <dbReference type="ARBA" id="ARBA00023136"/>
    </source>
</evidence>
<proteinExistence type="inferred from homology"/>
<keyword evidence="6 7" id="KW-0472">Membrane</keyword>
<evidence type="ECO:0000256" key="1">
    <source>
        <dbReference type="ARBA" id="ARBA00004651"/>
    </source>
</evidence>
<dbReference type="RefSeq" id="WP_145633020.1">
    <property type="nucleotide sequence ID" value="NZ_VIWP01000001.1"/>
</dbReference>